<dbReference type="SMART" id="SM00389">
    <property type="entry name" value="HOX"/>
    <property type="match status" value="1"/>
</dbReference>
<dbReference type="PROSITE" id="PS50071">
    <property type="entry name" value="HOMEOBOX_2"/>
    <property type="match status" value="1"/>
</dbReference>
<name>A0A8H3ECW4_9LECA</name>
<gene>
    <name evidence="7" type="ORF">HETSPECPRED_000122</name>
</gene>
<feature type="compositionally biased region" description="Basic and acidic residues" evidence="5">
    <location>
        <begin position="428"/>
        <end position="440"/>
    </location>
</feature>
<evidence type="ECO:0000256" key="1">
    <source>
        <dbReference type="ARBA" id="ARBA00023125"/>
    </source>
</evidence>
<dbReference type="CDD" id="cd00086">
    <property type="entry name" value="homeodomain"/>
    <property type="match status" value="1"/>
</dbReference>
<accession>A0A8H3ECW4</accession>
<feature type="region of interest" description="Disordered" evidence="5">
    <location>
        <begin position="413"/>
        <end position="509"/>
    </location>
</feature>
<feature type="compositionally biased region" description="Polar residues" evidence="5">
    <location>
        <begin position="35"/>
        <end position="49"/>
    </location>
</feature>
<evidence type="ECO:0000256" key="2">
    <source>
        <dbReference type="ARBA" id="ARBA00023155"/>
    </source>
</evidence>
<reference evidence="7" key="1">
    <citation type="submission" date="2021-03" db="EMBL/GenBank/DDBJ databases">
        <authorList>
            <person name="Tagirdzhanova G."/>
        </authorList>
    </citation>
    <scope>NUCLEOTIDE SEQUENCE</scope>
</reference>
<evidence type="ECO:0000256" key="3">
    <source>
        <dbReference type="PROSITE-ProRule" id="PRU00108"/>
    </source>
</evidence>
<comment type="caution">
    <text evidence="7">The sequence shown here is derived from an EMBL/GenBank/DDBJ whole genome shotgun (WGS) entry which is preliminary data.</text>
</comment>
<dbReference type="GO" id="GO:0030154">
    <property type="term" value="P:cell differentiation"/>
    <property type="evidence" value="ECO:0007669"/>
    <property type="project" value="TreeGrafter"/>
</dbReference>
<evidence type="ECO:0000259" key="6">
    <source>
        <dbReference type="PROSITE" id="PS50071"/>
    </source>
</evidence>
<feature type="compositionally biased region" description="Polar residues" evidence="5">
    <location>
        <begin position="413"/>
        <end position="424"/>
    </location>
</feature>
<feature type="region of interest" description="Disordered" evidence="5">
    <location>
        <begin position="125"/>
        <end position="374"/>
    </location>
</feature>
<keyword evidence="1 3" id="KW-0238">DNA-binding</keyword>
<dbReference type="InterPro" id="IPR009057">
    <property type="entry name" value="Homeodomain-like_sf"/>
</dbReference>
<dbReference type="PANTHER" id="PTHR24324:SF9">
    <property type="entry name" value="HOMEOBOX DOMAIN-CONTAINING PROTEIN"/>
    <property type="match status" value="1"/>
</dbReference>
<dbReference type="EMBL" id="CAJPDS010000001">
    <property type="protein sequence ID" value="CAF9903117.1"/>
    <property type="molecule type" value="Genomic_DNA"/>
</dbReference>
<feature type="domain" description="Homeobox" evidence="6">
    <location>
        <begin position="51"/>
        <end position="124"/>
    </location>
</feature>
<dbReference type="Pfam" id="PF00046">
    <property type="entry name" value="Homeodomain"/>
    <property type="match status" value="1"/>
</dbReference>
<dbReference type="SUPFAM" id="SSF46689">
    <property type="entry name" value="Homeodomain-like"/>
    <property type="match status" value="1"/>
</dbReference>
<dbReference type="GO" id="GO:0006357">
    <property type="term" value="P:regulation of transcription by RNA polymerase II"/>
    <property type="evidence" value="ECO:0007669"/>
    <property type="project" value="TreeGrafter"/>
</dbReference>
<dbReference type="GO" id="GO:0005634">
    <property type="term" value="C:nucleus"/>
    <property type="evidence" value="ECO:0007669"/>
    <property type="project" value="UniProtKB-SubCell"/>
</dbReference>
<dbReference type="PANTHER" id="PTHR24324">
    <property type="entry name" value="HOMEOBOX PROTEIN HHEX"/>
    <property type="match status" value="1"/>
</dbReference>
<keyword evidence="8" id="KW-1185">Reference proteome</keyword>
<feature type="DNA-binding region" description="Homeobox" evidence="3">
    <location>
        <begin position="53"/>
        <end position="125"/>
    </location>
</feature>
<feature type="compositionally biased region" description="Polar residues" evidence="5">
    <location>
        <begin position="448"/>
        <end position="466"/>
    </location>
</feature>
<dbReference type="Gene3D" id="1.10.10.60">
    <property type="entry name" value="Homeodomain-like"/>
    <property type="match status" value="1"/>
</dbReference>
<dbReference type="AlphaFoldDB" id="A0A8H3ECW4"/>
<feature type="compositionally biased region" description="Polar residues" evidence="5">
    <location>
        <begin position="1"/>
        <end position="15"/>
    </location>
</feature>
<evidence type="ECO:0000256" key="4">
    <source>
        <dbReference type="RuleBase" id="RU000682"/>
    </source>
</evidence>
<protein>
    <recommendedName>
        <fullName evidence="6">Homeobox domain-containing protein</fullName>
    </recommendedName>
</protein>
<feature type="region of interest" description="Disordered" evidence="5">
    <location>
        <begin position="539"/>
        <end position="569"/>
    </location>
</feature>
<feature type="compositionally biased region" description="Basic and acidic residues" evidence="5">
    <location>
        <begin position="344"/>
        <end position="353"/>
    </location>
</feature>
<dbReference type="InterPro" id="IPR051000">
    <property type="entry name" value="Homeobox_DNA-bind_prot"/>
</dbReference>
<feature type="compositionally biased region" description="Polar residues" evidence="5">
    <location>
        <begin position="221"/>
        <end position="247"/>
    </location>
</feature>
<dbReference type="OrthoDB" id="6159439at2759"/>
<feature type="compositionally biased region" description="Low complexity" evidence="5">
    <location>
        <begin position="139"/>
        <end position="154"/>
    </location>
</feature>
<comment type="subcellular location">
    <subcellularLocation>
        <location evidence="3 4">Nucleus</location>
    </subcellularLocation>
</comment>
<evidence type="ECO:0000313" key="8">
    <source>
        <dbReference type="Proteomes" id="UP000664521"/>
    </source>
</evidence>
<dbReference type="GO" id="GO:0000978">
    <property type="term" value="F:RNA polymerase II cis-regulatory region sequence-specific DNA binding"/>
    <property type="evidence" value="ECO:0007669"/>
    <property type="project" value="TreeGrafter"/>
</dbReference>
<dbReference type="InterPro" id="IPR001356">
    <property type="entry name" value="HD"/>
</dbReference>
<organism evidence="7 8">
    <name type="scientific">Heterodermia speciosa</name>
    <dbReference type="NCBI Taxonomy" id="116794"/>
    <lineage>
        <taxon>Eukaryota</taxon>
        <taxon>Fungi</taxon>
        <taxon>Dikarya</taxon>
        <taxon>Ascomycota</taxon>
        <taxon>Pezizomycotina</taxon>
        <taxon>Lecanoromycetes</taxon>
        <taxon>OSLEUM clade</taxon>
        <taxon>Lecanoromycetidae</taxon>
        <taxon>Caliciales</taxon>
        <taxon>Physciaceae</taxon>
        <taxon>Heterodermia</taxon>
    </lineage>
</organism>
<feature type="compositionally biased region" description="Low complexity" evidence="5">
    <location>
        <begin position="289"/>
        <end position="300"/>
    </location>
</feature>
<feature type="region of interest" description="Disordered" evidence="5">
    <location>
        <begin position="1"/>
        <end position="81"/>
    </location>
</feature>
<proteinExistence type="predicted"/>
<feature type="compositionally biased region" description="Low complexity" evidence="5">
    <location>
        <begin position="164"/>
        <end position="174"/>
    </location>
</feature>
<evidence type="ECO:0000256" key="5">
    <source>
        <dbReference type="SAM" id="MobiDB-lite"/>
    </source>
</evidence>
<feature type="compositionally biased region" description="Basic and acidic residues" evidence="5">
    <location>
        <begin position="60"/>
        <end position="81"/>
    </location>
</feature>
<keyword evidence="3 4" id="KW-0539">Nucleus</keyword>
<dbReference type="Proteomes" id="UP000664521">
    <property type="component" value="Unassembled WGS sequence"/>
</dbReference>
<sequence length="592" mass="64358">MASSATGQRSASPQEKATGVSEASSGGGFAFLVHSQDTLNNNLPPSVDNQPLARQKRRRTSPEDHAILETEYAKNSKPDKAARLDIVKRVALGEKEVQVSSTPIENGLPPEIWFQNRRQITRRKSRPFCSQESGVSDVFSSQESTATTASSSFSRPKPADEHLSSQSTVQQSQTIIDTASSMPAGEFREHQTDARSSVLEDTPSEISSVKVPVQSEEKADTSNVNAVDLQTSSKSLSFPSVKHTASTKYRPGPAARRSSSFIIHQDGAKSNLDSAVRPHEPPVKPRGATSLPSTLRRSSSQLKLSTSFDGKAKVITGSESPSPPKVRAPRPVTGLQRSQSAIEPSRKPGEEVPSHAFRSPKRLMTGRSRDARTWEFYCDNDVRDALTEQAEREKKGSAASAIGLIRSRSNTALASNLNKRNTNIPKLDSSKRSKVDEAKPQKRKLDRTTSSVARLQTSGSSKQAVQTAPKKPKSSSQSDLLVDPGDSDKENWEPGTQTRVQRRGRPVNTANHAIKVQSVLKESLYIPSQSTSLDAFLDRSNDVSPSTDQENAANHEEVDEVTDLASGGGLARETDDFDCVQNLLSLRQGAWQ</sequence>
<keyword evidence="2 3" id="KW-0371">Homeobox</keyword>
<evidence type="ECO:0000313" key="7">
    <source>
        <dbReference type="EMBL" id="CAF9903117.1"/>
    </source>
</evidence>
<feature type="compositionally biased region" description="Polar residues" evidence="5">
    <location>
        <begin position="542"/>
        <end position="552"/>
    </location>
</feature>